<name>A0A645DY22_9ZZZZ</name>
<gene>
    <name evidence="1" type="ORF">SDC9_141314</name>
</gene>
<organism evidence="1">
    <name type="scientific">bioreactor metagenome</name>
    <dbReference type="NCBI Taxonomy" id="1076179"/>
    <lineage>
        <taxon>unclassified sequences</taxon>
        <taxon>metagenomes</taxon>
        <taxon>ecological metagenomes</taxon>
    </lineage>
</organism>
<evidence type="ECO:0000313" key="1">
    <source>
        <dbReference type="EMBL" id="MPM94169.1"/>
    </source>
</evidence>
<reference evidence="1" key="1">
    <citation type="submission" date="2019-08" db="EMBL/GenBank/DDBJ databases">
        <authorList>
            <person name="Kucharzyk K."/>
            <person name="Murdoch R.W."/>
            <person name="Higgins S."/>
            <person name="Loffler F."/>
        </authorList>
    </citation>
    <scope>NUCLEOTIDE SEQUENCE</scope>
</reference>
<dbReference type="Gene3D" id="3.40.50.450">
    <property type="match status" value="1"/>
</dbReference>
<dbReference type="EMBL" id="VSSQ01040849">
    <property type="protein sequence ID" value="MPM94169.1"/>
    <property type="molecule type" value="Genomic_DNA"/>
</dbReference>
<dbReference type="AlphaFoldDB" id="A0A645DY22"/>
<evidence type="ECO:0008006" key="2">
    <source>
        <dbReference type="Google" id="ProtNLM"/>
    </source>
</evidence>
<dbReference type="PANTHER" id="PTHR38440:SF1">
    <property type="entry name" value="UPF0398 PROTEIN SPR0331"/>
    <property type="match status" value="1"/>
</dbReference>
<protein>
    <recommendedName>
        <fullName evidence="2">DUF1273 domain-containing protein</fullName>
    </recommendedName>
</protein>
<accession>A0A645DY22</accession>
<comment type="caution">
    <text evidence="1">The sequence shown here is derived from an EMBL/GenBank/DDBJ whole genome shotgun (WGS) entry which is preliminary data.</text>
</comment>
<proteinExistence type="predicted"/>
<dbReference type="InterPro" id="IPR010697">
    <property type="entry name" value="YspA"/>
</dbReference>
<dbReference type="PANTHER" id="PTHR38440">
    <property type="entry name" value="UPF0398 PROTEIN YPSA"/>
    <property type="match status" value="1"/>
</dbReference>
<dbReference type="Pfam" id="PF06908">
    <property type="entry name" value="YpsA"/>
    <property type="match status" value="1"/>
</dbReference>
<sequence>MNEAEKRLHRCCFTGHRPEKLSNSEQYIKCELKKAIRQAIDDGFTVFITGMSRGIDLWAALLVLALRKEDRRIKLISASPYEGFEKRWPRGGQNLYASVLDQANYVQFIGNGYSSDVFQQRNEWMVAHSARVIAVYNGAPGGTRNTIECAKRLSTSWCPR</sequence>
<dbReference type="SUPFAM" id="SSF102405">
    <property type="entry name" value="MCP/YpsA-like"/>
    <property type="match status" value="1"/>
</dbReference>